<reference evidence="1 2" key="1">
    <citation type="submission" date="2024-03" db="EMBL/GenBank/DDBJ databases">
        <title>The Acrasis kona genome and developmental transcriptomes reveal deep origins of eukaryotic multicellular pathways.</title>
        <authorList>
            <person name="Sheikh S."/>
            <person name="Fu C.-J."/>
            <person name="Brown M.W."/>
            <person name="Baldauf S.L."/>
        </authorList>
    </citation>
    <scope>NUCLEOTIDE SEQUENCE [LARGE SCALE GENOMIC DNA]</scope>
    <source>
        <strain evidence="1 2">ATCC MYA-3509</strain>
    </source>
</reference>
<proteinExistence type="predicted"/>
<evidence type="ECO:0000313" key="2">
    <source>
        <dbReference type="Proteomes" id="UP001431209"/>
    </source>
</evidence>
<accession>A0AAW2ZM09</accession>
<dbReference type="InterPro" id="IPR011990">
    <property type="entry name" value="TPR-like_helical_dom_sf"/>
</dbReference>
<dbReference type="SUPFAM" id="SSF48452">
    <property type="entry name" value="TPR-like"/>
    <property type="match status" value="1"/>
</dbReference>
<feature type="non-terminal residue" evidence="1">
    <location>
        <position position="1"/>
    </location>
</feature>
<name>A0AAW2ZM09_9EUKA</name>
<organism evidence="1 2">
    <name type="scientific">Acrasis kona</name>
    <dbReference type="NCBI Taxonomy" id="1008807"/>
    <lineage>
        <taxon>Eukaryota</taxon>
        <taxon>Discoba</taxon>
        <taxon>Heterolobosea</taxon>
        <taxon>Tetramitia</taxon>
        <taxon>Eutetramitia</taxon>
        <taxon>Acrasidae</taxon>
        <taxon>Acrasis</taxon>
    </lineage>
</organism>
<evidence type="ECO:0000313" key="1">
    <source>
        <dbReference type="EMBL" id="KAL0489741.1"/>
    </source>
</evidence>
<protein>
    <submittedName>
        <fullName evidence="1">Uncharacterized protein</fullName>
    </submittedName>
</protein>
<gene>
    <name evidence="1" type="ORF">AKO1_003940</name>
</gene>
<sequence>RRVEREFYQQIYSNSLVRLVEEEKDYVPAFLLCRKIADHLPHAKRLWVFWSECCDKLGMISAARRCSVIGLHVHPTQISAIENLRQFIEIYGPHNGQGELLRQRQFELNPLDFELRMYYFIALLSKYSKSGAKNKAEAAYSFIFDYLYSKHVAPIKIDTSKQNINALITSQQLSEFRAVADEFFKSNLSQMGCDVLELGLKLSPFESSFYYTLYEQYASRGLYTNAFKSYSHYLYCSGGAGSSQLSPYSAEQYATCGELLEKSGYFVHAFHAYHQSHLIEQQEVQFQTQTENLILTKWLKHIQLNILPNISEKDRNDKLFLSTPSRNLLDKLLSLDEITLPDREKTQTEEEQDIL</sequence>
<dbReference type="EMBL" id="JAOPGA020001602">
    <property type="protein sequence ID" value="KAL0489741.1"/>
    <property type="molecule type" value="Genomic_DNA"/>
</dbReference>
<dbReference type="AlphaFoldDB" id="A0AAW2ZM09"/>
<dbReference type="Proteomes" id="UP001431209">
    <property type="component" value="Unassembled WGS sequence"/>
</dbReference>
<comment type="caution">
    <text evidence="1">The sequence shown here is derived from an EMBL/GenBank/DDBJ whole genome shotgun (WGS) entry which is preliminary data.</text>
</comment>
<keyword evidence="2" id="KW-1185">Reference proteome</keyword>